<proteinExistence type="predicted"/>
<dbReference type="SUPFAM" id="SSF53187">
    <property type="entry name" value="Zn-dependent exopeptidases"/>
    <property type="match status" value="1"/>
</dbReference>
<dbReference type="InterPro" id="IPR011650">
    <property type="entry name" value="Peptidase_M20_dimer"/>
</dbReference>
<feature type="binding site" evidence="1">
    <location>
        <position position="143"/>
    </location>
    <ligand>
        <name>Mn(2+)</name>
        <dbReference type="ChEBI" id="CHEBI:29035"/>
        <label>2</label>
    </ligand>
</feature>
<evidence type="ECO:0000313" key="3">
    <source>
        <dbReference type="EMBL" id="AVM43103.1"/>
    </source>
</evidence>
<keyword evidence="4" id="KW-1185">Reference proteome</keyword>
<evidence type="ECO:0000313" key="4">
    <source>
        <dbReference type="Proteomes" id="UP000237947"/>
    </source>
</evidence>
<dbReference type="Pfam" id="PF01546">
    <property type="entry name" value="Peptidase_M20"/>
    <property type="match status" value="1"/>
</dbReference>
<gene>
    <name evidence="3" type="ORF">C5Q98_00380</name>
</gene>
<dbReference type="Pfam" id="PF07687">
    <property type="entry name" value="M20_dimer"/>
    <property type="match status" value="1"/>
</dbReference>
<protein>
    <submittedName>
        <fullName evidence="3">Amidohydrolase</fullName>
    </submittedName>
</protein>
<dbReference type="Gene3D" id="3.40.630.10">
    <property type="entry name" value="Zn peptidases"/>
    <property type="match status" value="1"/>
</dbReference>
<evidence type="ECO:0000256" key="1">
    <source>
        <dbReference type="PIRSR" id="PIRSR005962-1"/>
    </source>
</evidence>
<dbReference type="InterPro" id="IPR017439">
    <property type="entry name" value="Amidohydrolase"/>
</dbReference>
<feature type="binding site" evidence="1">
    <location>
        <position position="368"/>
    </location>
    <ligand>
        <name>Mn(2+)</name>
        <dbReference type="ChEBI" id="CHEBI:29035"/>
        <label>2</label>
    </ligand>
</feature>
<comment type="cofactor">
    <cofactor evidence="1">
        <name>Mn(2+)</name>
        <dbReference type="ChEBI" id="CHEBI:29035"/>
    </cofactor>
    <text evidence="1">The Mn(2+) ion enhances activity.</text>
</comment>
<keyword evidence="1" id="KW-0464">Manganese</keyword>
<keyword evidence="1" id="KW-0479">Metal-binding</keyword>
<feature type="binding site" evidence="1">
    <location>
        <position position="107"/>
    </location>
    <ligand>
        <name>Mn(2+)</name>
        <dbReference type="ChEBI" id="CHEBI:29035"/>
        <label>2</label>
    </ligand>
</feature>
<dbReference type="KEGG" id="fsa:C5Q98_00380"/>
<dbReference type="PANTHER" id="PTHR11014:SF63">
    <property type="entry name" value="METALLOPEPTIDASE, PUTATIVE (AFU_ORTHOLOGUE AFUA_6G09600)-RELATED"/>
    <property type="match status" value="1"/>
</dbReference>
<dbReference type="Proteomes" id="UP000237947">
    <property type="component" value="Chromosome"/>
</dbReference>
<dbReference type="SUPFAM" id="SSF55031">
    <property type="entry name" value="Bacterial exopeptidase dimerisation domain"/>
    <property type="match status" value="1"/>
</dbReference>
<organism evidence="3 4">
    <name type="scientific">Fastidiosipila sanguinis</name>
    <dbReference type="NCBI Taxonomy" id="236753"/>
    <lineage>
        <taxon>Bacteria</taxon>
        <taxon>Bacillati</taxon>
        <taxon>Bacillota</taxon>
        <taxon>Clostridia</taxon>
        <taxon>Eubacteriales</taxon>
        <taxon>Oscillospiraceae</taxon>
        <taxon>Fastidiosipila</taxon>
    </lineage>
</organism>
<dbReference type="GO" id="GO:0016787">
    <property type="term" value="F:hydrolase activity"/>
    <property type="evidence" value="ECO:0007669"/>
    <property type="project" value="UniProtKB-KW"/>
</dbReference>
<reference evidence="4" key="1">
    <citation type="submission" date="2018-02" db="EMBL/GenBank/DDBJ databases">
        <authorList>
            <person name="Holder M.E."/>
            <person name="Ajami N.J."/>
            <person name="Petrosino J.F."/>
        </authorList>
    </citation>
    <scope>NUCLEOTIDE SEQUENCE [LARGE SCALE GENOMIC DNA]</scope>
    <source>
        <strain evidence="4">CCUG 47711</strain>
    </source>
</reference>
<dbReference type="AlphaFoldDB" id="A0A2S0KPZ9"/>
<evidence type="ECO:0000259" key="2">
    <source>
        <dbReference type="Pfam" id="PF07687"/>
    </source>
</evidence>
<dbReference type="InterPro" id="IPR036264">
    <property type="entry name" value="Bact_exopeptidase_dim_dom"/>
</dbReference>
<feature type="domain" description="Peptidase M20 dimerisation" evidence="2">
    <location>
        <begin position="185"/>
        <end position="283"/>
    </location>
</feature>
<dbReference type="InterPro" id="IPR002933">
    <property type="entry name" value="Peptidase_M20"/>
</dbReference>
<sequence>MNSFRQKLINKINEKQDEMIEIRHHLHQHPEISWKEHETEAYIYNYYKDLDCEVTRNVGDGLGLTVLIDSGNPGKTVALRADFDALEIQEKTNVPYISQISGVMHACGHDAHTAYLMVLAKSLIELKSEFNGKVLIIHQNAEEVTPGGAIGMVNDNVMNGVDAVFGAHVMTNGKLGEVKLCPGNAQTGRGNFKLTISGTAGHASTPQLANDAILASAYFITEVQSVISRRIDPFEMATISINSIDGRGPVNAVNDHVEIIADLRAVSPETQKKVEVEIKRILEGIKAGFAIDYEITFTYDYPVLHNNEELCQMMDKVMQETEIPELKDYSHCGPQAPSEDFAEFALKVPGLFFYVGCTPEGKEETPHHNPYFYCDDGALIIAAKTMASLVDEYLNKDK</sequence>
<dbReference type="PANTHER" id="PTHR11014">
    <property type="entry name" value="PEPTIDASE M20 FAMILY MEMBER"/>
    <property type="match status" value="1"/>
</dbReference>
<dbReference type="OrthoDB" id="9776731at2"/>
<dbReference type="NCBIfam" id="TIGR01891">
    <property type="entry name" value="amidohydrolases"/>
    <property type="match status" value="1"/>
</dbReference>
<accession>A0A2S0KPZ9</accession>
<feature type="binding site" evidence="1">
    <location>
        <position position="109"/>
    </location>
    <ligand>
        <name>Mn(2+)</name>
        <dbReference type="ChEBI" id="CHEBI:29035"/>
        <label>2</label>
    </ligand>
</feature>
<dbReference type="PIRSF" id="PIRSF005962">
    <property type="entry name" value="Pept_M20D_amidohydro"/>
    <property type="match status" value="1"/>
</dbReference>
<dbReference type="GO" id="GO:0046872">
    <property type="term" value="F:metal ion binding"/>
    <property type="evidence" value="ECO:0007669"/>
    <property type="project" value="UniProtKB-KW"/>
</dbReference>
<dbReference type="EMBL" id="CP027226">
    <property type="protein sequence ID" value="AVM43103.1"/>
    <property type="molecule type" value="Genomic_DNA"/>
</dbReference>
<dbReference type="Gene3D" id="3.30.70.360">
    <property type="match status" value="1"/>
</dbReference>
<name>A0A2S0KPZ9_9FIRM</name>
<keyword evidence="3" id="KW-0378">Hydrolase</keyword>
<feature type="binding site" evidence="1">
    <location>
        <position position="168"/>
    </location>
    <ligand>
        <name>Mn(2+)</name>
        <dbReference type="ChEBI" id="CHEBI:29035"/>
        <label>2</label>
    </ligand>
</feature>